<protein>
    <submittedName>
        <fullName evidence="1">Uncharacterized protein</fullName>
    </submittedName>
</protein>
<dbReference type="STRING" id="1592317.DPF_1915"/>
<dbReference type="OrthoDB" id="5431166at2"/>
<dbReference type="EMBL" id="BDFE01000017">
    <property type="protein sequence ID" value="GAU09194.1"/>
    <property type="molecule type" value="Genomic_DNA"/>
</dbReference>
<proteinExistence type="predicted"/>
<dbReference type="RefSeq" id="WP_069859465.1">
    <property type="nucleotide sequence ID" value="NZ_BDFE01000017.1"/>
</dbReference>
<dbReference type="SUPFAM" id="SSF52540">
    <property type="entry name" value="P-loop containing nucleoside triphosphate hydrolases"/>
    <property type="match status" value="1"/>
</dbReference>
<gene>
    <name evidence="1" type="ORF">DPF_1915</name>
</gene>
<dbReference type="Proteomes" id="UP000095200">
    <property type="component" value="Unassembled WGS sequence"/>
</dbReference>
<accession>A0A194AKF5</accession>
<reference evidence="2" key="1">
    <citation type="submission" date="2016-06" db="EMBL/GenBank/DDBJ databases">
        <title>Draft genome sequence of Desulfoplanes formicivorans strain Pf12B.</title>
        <authorList>
            <person name="Watanabe M."/>
            <person name="Kojima H."/>
            <person name="Fukui M."/>
        </authorList>
    </citation>
    <scope>NUCLEOTIDE SEQUENCE [LARGE SCALE GENOMIC DNA]</scope>
    <source>
        <strain evidence="2">Pf12B</strain>
    </source>
</reference>
<sequence length="198" mass="22065">MIPDWPPARLMGRRTLITGEVNTGKTTLTGRWADMLWAYLDTPRLTVVDMAPTIPVNLQKRTGSQGIGGFVTFSSAIPDLVFRNGILPPRLMGLSQEHVLTLARKNQKRIETWFAAVLAAPRPDLLVINDMSIYLQAGRIKNLRAVMQHAHTVIANGYQGQTLGTDELSRTESCAMEKITAIFQNYVRLTHPLTGPWD</sequence>
<evidence type="ECO:0000313" key="2">
    <source>
        <dbReference type="Proteomes" id="UP000095200"/>
    </source>
</evidence>
<name>A0A194AKF5_9BACT</name>
<evidence type="ECO:0000313" key="1">
    <source>
        <dbReference type="EMBL" id="GAU09194.1"/>
    </source>
</evidence>
<comment type="caution">
    <text evidence="1">The sequence shown here is derived from an EMBL/GenBank/DDBJ whole genome shotgun (WGS) entry which is preliminary data.</text>
</comment>
<organism evidence="1 2">
    <name type="scientific">Desulfoplanes formicivorans</name>
    <dbReference type="NCBI Taxonomy" id="1592317"/>
    <lineage>
        <taxon>Bacteria</taxon>
        <taxon>Pseudomonadati</taxon>
        <taxon>Thermodesulfobacteriota</taxon>
        <taxon>Desulfovibrionia</taxon>
        <taxon>Desulfovibrionales</taxon>
        <taxon>Desulfoplanaceae</taxon>
        <taxon>Desulfoplanes</taxon>
    </lineage>
</organism>
<dbReference type="AlphaFoldDB" id="A0A194AKF5"/>
<keyword evidence="2" id="KW-1185">Reference proteome</keyword>
<dbReference type="InterPro" id="IPR027417">
    <property type="entry name" value="P-loop_NTPase"/>
</dbReference>